<comment type="caution">
    <text evidence="1">The sequence shown here is derived from an EMBL/GenBank/DDBJ whole genome shotgun (WGS) entry which is preliminary data.</text>
</comment>
<proteinExistence type="predicted"/>
<organism evidence="1 2">
    <name type="scientific">Leeuwenhoekiella marinoflava</name>
    <dbReference type="NCBI Taxonomy" id="988"/>
    <lineage>
        <taxon>Bacteria</taxon>
        <taxon>Pseudomonadati</taxon>
        <taxon>Bacteroidota</taxon>
        <taxon>Flavobacteriia</taxon>
        <taxon>Flavobacteriales</taxon>
        <taxon>Flavobacteriaceae</taxon>
        <taxon>Leeuwenhoekiella</taxon>
    </lineage>
</organism>
<dbReference type="STRING" id="1122159.SAMN02745246_01261"/>
<dbReference type="InterPro" id="IPR029068">
    <property type="entry name" value="Glyas_Bleomycin-R_OHBP_Dase"/>
</dbReference>
<dbReference type="SUPFAM" id="SSF54593">
    <property type="entry name" value="Glyoxalase/Bleomycin resistance protein/Dihydroxybiphenyl dioxygenase"/>
    <property type="match status" value="1"/>
</dbReference>
<gene>
    <name evidence="1" type="ORF">DSL99_1203</name>
</gene>
<accession>A0A4Q0PN99</accession>
<dbReference type="EMBL" id="QOVL01000005">
    <property type="protein sequence ID" value="RXG31901.1"/>
    <property type="molecule type" value="Genomic_DNA"/>
</dbReference>
<dbReference type="AlphaFoldDB" id="A0A4Q0PN99"/>
<keyword evidence="1" id="KW-0560">Oxidoreductase</keyword>
<sequence length="223" mass="25894">MQLEELKIHTANLTDQKLFYTEILRLEIIAESGNAVSFKVGKSVLKFEYRDAATPYHFAITIPANKEKEALSWLKERVDILKNDSNSIQEFKNWNAKAIYFYDADQNIVEFIARNNLKNDADEVFDQNLLLELSEIGLPTTNIKKEFELLNKITNMEVYDGNFERFCAIGTENGLIICIDKNLKNWFPTQDKAYSSDFSLLAKVERATFRIEYKNEVLKAERI</sequence>
<reference evidence="1 2" key="1">
    <citation type="submission" date="2018-07" db="EMBL/GenBank/DDBJ databases">
        <title>Leeuwenhoekiella genomics.</title>
        <authorList>
            <person name="Tahon G."/>
            <person name="Willems A."/>
        </authorList>
    </citation>
    <scope>NUCLEOTIDE SEQUENCE [LARGE SCALE GENOMIC DNA]</scope>
    <source>
        <strain evidence="1 2">LMG 1345</strain>
    </source>
</reference>
<protein>
    <submittedName>
        <fullName evidence="1">Catechol-2,3-dioxygenase</fullName>
    </submittedName>
</protein>
<evidence type="ECO:0000313" key="2">
    <source>
        <dbReference type="Proteomes" id="UP000290608"/>
    </source>
</evidence>
<dbReference type="Gene3D" id="3.10.180.10">
    <property type="entry name" value="2,3-Dihydroxybiphenyl 1,2-Dioxygenase, domain 1"/>
    <property type="match status" value="1"/>
</dbReference>
<dbReference type="GO" id="GO:0051213">
    <property type="term" value="F:dioxygenase activity"/>
    <property type="evidence" value="ECO:0007669"/>
    <property type="project" value="UniProtKB-KW"/>
</dbReference>
<evidence type="ECO:0000313" key="1">
    <source>
        <dbReference type="EMBL" id="RXG31901.1"/>
    </source>
</evidence>
<name>A0A4Q0PN99_9FLAO</name>
<dbReference type="Proteomes" id="UP000290608">
    <property type="component" value="Unassembled WGS sequence"/>
</dbReference>
<dbReference type="RefSeq" id="WP_073098358.1">
    <property type="nucleotide sequence ID" value="NZ_QOVL01000005.1"/>
</dbReference>
<keyword evidence="1" id="KW-0223">Dioxygenase</keyword>